<dbReference type="Pfam" id="PF16211">
    <property type="entry name" value="Histone_H2A_C"/>
    <property type="match status" value="1"/>
</dbReference>
<feature type="region of interest" description="Disordered" evidence="1">
    <location>
        <begin position="98"/>
        <end position="126"/>
    </location>
</feature>
<feature type="domain" description="Core Histone H2A/H2B/H3" evidence="2">
    <location>
        <begin position="151"/>
        <end position="196"/>
    </location>
</feature>
<evidence type="ECO:0000259" key="2">
    <source>
        <dbReference type="Pfam" id="PF00125"/>
    </source>
</evidence>
<dbReference type="SUPFAM" id="SSF47113">
    <property type="entry name" value="Histone-fold"/>
    <property type="match status" value="1"/>
</dbReference>
<dbReference type="InterPro" id="IPR032454">
    <property type="entry name" value="Histone_H2A_C"/>
</dbReference>
<dbReference type="GO" id="GO:0030527">
    <property type="term" value="F:structural constituent of chromatin"/>
    <property type="evidence" value="ECO:0007669"/>
    <property type="project" value="InterPro"/>
</dbReference>
<dbReference type="PANTHER" id="PTHR23430">
    <property type="entry name" value="HISTONE H2A"/>
    <property type="match status" value="1"/>
</dbReference>
<dbReference type="SMART" id="SM00414">
    <property type="entry name" value="H2A"/>
    <property type="match status" value="1"/>
</dbReference>
<dbReference type="InterPro" id="IPR007125">
    <property type="entry name" value="H2A/H2B/H3"/>
</dbReference>
<name>A0A481Z8J4_9VIRU</name>
<dbReference type="InterPro" id="IPR009072">
    <property type="entry name" value="Histone-fold"/>
</dbReference>
<dbReference type="PRINTS" id="PR00620">
    <property type="entry name" value="HISTONEH2A"/>
</dbReference>
<dbReference type="Pfam" id="PF00125">
    <property type="entry name" value="Histone"/>
    <property type="match status" value="1"/>
</dbReference>
<dbReference type="CDD" id="cd22910">
    <property type="entry name" value="HFD_H2B"/>
    <property type="match status" value="1"/>
</dbReference>
<evidence type="ECO:0000256" key="1">
    <source>
        <dbReference type="SAM" id="MobiDB-lite"/>
    </source>
</evidence>
<protein>
    <submittedName>
        <fullName evidence="4">Histone 2A-domain-containing protein</fullName>
    </submittedName>
</protein>
<dbReference type="InterPro" id="IPR000558">
    <property type="entry name" value="Histone_H2B"/>
</dbReference>
<dbReference type="SMART" id="SM00427">
    <property type="entry name" value="H2B"/>
    <property type="match status" value="1"/>
</dbReference>
<dbReference type="Gene3D" id="1.10.20.10">
    <property type="entry name" value="Histone, subunit A"/>
    <property type="match status" value="2"/>
</dbReference>
<gene>
    <name evidence="4" type="ORF">LCPAC304_00280</name>
</gene>
<dbReference type="CDD" id="cd00074">
    <property type="entry name" value="HFD_H2A"/>
    <property type="match status" value="1"/>
</dbReference>
<feature type="compositionally biased region" description="Basic and acidic residues" evidence="1">
    <location>
        <begin position="102"/>
        <end position="119"/>
    </location>
</feature>
<organism evidence="4">
    <name type="scientific">Pithovirus LCPAC304</name>
    <dbReference type="NCBI Taxonomy" id="2506594"/>
    <lineage>
        <taxon>Viruses</taxon>
        <taxon>Pithoviruses</taxon>
    </lineage>
</organism>
<reference evidence="4" key="1">
    <citation type="journal article" date="2019" name="MBio">
        <title>Virus Genomes from Deep Sea Sediments Expand the Ocean Megavirome and Support Independent Origins of Viral Gigantism.</title>
        <authorList>
            <person name="Backstrom D."/>
            <person name="Yutin N."/>
            <person name="Jorgensen S.L."/>
            <person name="Dharamshi J."/>
            <person name="Homa F."/>
            <person name="Zaremba-Niedwiedzka K."/>
            <person name="Spang A."/>
            <person name="Wolf Y.I."/>
            <person name="Koonin E.V."/>
            <person name="Ettema T.J."/>
        </authorList>
    </citation>
    <scope>NUCLEOTIDE SEQUENCE</scope>
</reference>
<feature type="domain" description="Histone H2A C-terminal" evidence="3">
    <location>
        <begin position="200"/>
        <end position="231"/>
    </location>
</feature>
<accession>A0A481Z8J4</accession>
<proteinExistence type="predicted"/>
<dbReference type="EMBL" id="MK500565">
    <property type="protein sequence ID" value="QBK91702.1"/>
    <property type="molecule type" value="Genomic_DNA"/>
</dbReference>
<dbReference type="GO" id="GO:0046982">
    <property type="term" value="F:protein heterodimerization activity"/>
    <property type="evidence" value="ECO:0007669"/>
    <property type="project" value="InterPro"/>
</dbReference>
<evidence type="ECO:0000313" key="4">
    <source>
        <dbReference type="EMBL" id="QBK91702.1"/>
    </source>
</evidence>
<dbReference type="GO" id="GO:0003677">
    <property type="term" value="F:DNA binding"/>
    <property type="evidence" value="ECO:0007669"/>
    <property type="project" value="InterPro"/>
</dbReference>
<evidence type="ECO:0000259" key="3">
    <source>
        <dbReference type="Pfam" id="PF16211"/>
    </source>
</evidence>
<dbReference type="InterPro" id="IPR002119">
    <property type="entry name" value="Histone_H2A"/>
</dbReference>
<sequence length="232" mass="25727">MPKSKTPRYATFIYKVLKQVHPDTGINGDALAEMNRLILTILFEIIRVADAINRSFNNPKITFGTRTVQGAIKLALPGELSRHAISEGCNAVTKYNSSTAAAKEDKESRPKRSFKDSRTGGKKTKAFRSGLMFPPTRVGDDTRERMASFDRLDSRTPVYLAAVLEYLTAEILELAGNSARDNHLVRIRARDIYLATQADEELTKLLKGMIVPGGVVPFIHQCLLPKPKPKTA</sequence>